<keyword evidence="1" id="KW-1133">Transmembrane helix</keyword>
<sequence length="64" mass="7102">MNRTNLVIDAWTYIALVFAGCGALIWTTFNPEYLNTGVVFAAGTITAWYQAFKAVKQLNKDGNQ</sequence>
<feature type="transmembrane region" description="Helical" evidence="1">
    <location>
        <begin position="7"/>
        <end position="27"/>
    </location>
</feature>
<dbReference type="EMBL" id="DAAAKH010000080">
    <property type="protein sequence ID" value="HAA0862833.1"/>
    <property type="molecule type" value="Genomic_DNA"/>
</dbReference>
<feature type="transmembrane region" description="Helical" evidence="1">
    <location>
        <begin position="33"/>
        <end position="52"/>
    </location>
</feature>
<reference evidence="2" key="1">
    <citation type="journal article" date="2018" name="Genome Biol.">
        <title>SKESA: strategic k-mer extension for scrupulous assemblies.</title>
        <authorList>
            <person name="Souvorov A."/>
            <person name="Agarwala R."/>
            <person name="Lipman D.J."/>
        </authorList>
    </citation>
    <scope>NUCLEOTIDE SEQUENCE</scope>
    <source>
        <strain evidence="2">12-6064</strain>
    </source>
</reference>
<protein>
    <recommendedName>
        <fullName evidence="3">Holin</fullName>
    </recommendedName>
</protein>
<dbReference type="AlphaFoldDB" id="A0A3V5LJX7"/>
<name>A0A3V5LJX7_SALIN</name>
<evidence type="ECO:0000256" key="1">
    <source>
        <dbReference type="SAM" id="Phobius"/>
    </source>
</evidence>
<dbReference type="PROSITE" id="PS51257">
    <property type="entry name" value="PROKAR_LIPOPROTEIN"/>
    <property type="match status" value="1"/>
</dbReference>
<keyword evidence="1" id="KW-0472">Membrane</keyword>
<evidence type="ECO:0000313" key="2">
    <source>
        <dbReference type="EMBL" id="HAA0862833.1"/>
    </source>
</evidence>
<comment type="caution">
    <text evidence="2">The sequence shown here is derived from an EMBL/GenBank/DDBJ whole genome shotgun (WGS) entry which is preliminary data.</text>
</comment>
<evidence type="ECO:0008006" key="3">
    <source>
        <dbReference type="Google" id="ProtNLM"/>
    </source>
</evidence>
<keyword evidence="1" id="KW-0812">Transmembrane</keyword>
<accession>A0A3V5LJX7</accession>
<reference evidence="2" key="2">
    <citation type="submission" date="2019-10" db="EMBL/GenBank/DDBJ databases">
        <authorList>
            <consortium name="NCBI Pathogen Detection Project"/>
        </authorList>
    </citation>
    <scope>NUCLEOTIDE SEQUENCE</scope>
    <source>
        <strain evidence="2">12-6064</strain>
    </source>
</reference>
<organism evidence="2">
    <name type="scientific">Salmonella infantis</name>
    <dbReference type="NCBI Taxonomy" id="595"/>
    <lineage>
        <taxon>Bacteria</taxon>
        <taxon>Pseudomonadati</taxon>
        <taxon>Pseudomonadota</taxon>
        <taxon>Gammaproteobacteria</taxon>
        <taxon>Enterobacterales</taxon>
        <taxon>Enterobacteriaceae</taxon>
        <taxon>Salmonella</taxon>
    </lineage>
</organism>
<gene>
    <name evidence="2" type="ORF">GDL02_21800</name>
</gene>
<proteinExistence type="predicted"/>